<dbReference type="InterPro" id="IPR044151">
    <property type="entry name" value="ALDH_KGSADH"/>
</dbReference>
<dbReference type="EC" id="1.2.1.4" evidence="3"/>
<dbReference type="CDD" id="cd07129">
    <property type="entry name" value="ALDH_KGSADH"/>
    <property type="match status" value="1"/>
</dbReference>
<sequence length="526" mass="54788">MSLQPVLIAGEWRASNSSSSFQAENPATQEKLPAEFPISSWADCDAALAAATSAAAELRALPAERIAEFLEAFARRIEARKDEFVKLANQESALPASPRLADNEFPRTTGQLRQAAAAARDGSWSMPTIDAANNIRSVLAPIGPVLVFGPNNFPFAFNSAAGGDFAAAIAAGNPVIAKANTSHPGTSQLFAEEALAALKETKLPLATVQLIYRTSHADGEKLVADHRVGAIGYTGSRHAGLKLKAAADATGKPFYAELSSVNPVVILPGALAEKAEELAATFTTSCLMGVGQFCTNPGLIVLLEGSLSETFITDVTSRFQAAPVGTLLSSGVATSLTKAIAALQDAGAKLLVGGTTGGGKGHSFANTLLRVSGDQFVHNAAALQTEAFGNASLLVVVESVVEAAKVLAQLEGNLTGCIYSSTTGKDDEAYAQLAPILRQKVGRLLDDKMPTGVAVSPAMNHGGPFPATGHPGFTAVGIPASLRRFAMLQCYDSVRENRLPASLKNKNPSGKLWRQIGDQWTQADVG</sequence>
<dbReference type="SUPFAM" id="SSF53720">
    <property type="entry name" value="ALDH-like"/>
    <property type="match status" value="1"/>
</dbReference>
<evidence type="ECO:0000313" key="4">
    <source>
        <dbReference type="Proteomes" id="UP000315017"/>
    </source>
</evidence>
<reference evidence="3 4" key="1">
    <citation type="submission" date="2019-02" db="EMBL/GenBank/DDBJ databases">
        <title>Deep-cultivation of Planctomycetes and their phenomic and genomic characterization uncovers novel biology.</title>
        <authorList>
            <person name="Wiegand S."/>
            <person name="Jogler M."/>
            <person name="Boedeker C."/>
            <person name="Pinto D."/>
            <person name="Vollmers J."/>
            <person name="Rivas-Marin E."/>
            <person name="Kohn T."/>
            <person name="Peeters S.H."/>
            <person name="Heuer A."/>
            <person name="Rast P."/>
            <person name="Oberbeckmann S."/>
            <person name="Bunk B."/>
            <person name="Jeske O."/>
            <person name="Meyerdierks A."/>
            <person name="Storesund J.E."/>
            <person name="Kallscheuer N."/>
            <person name="Luecker S."/>
            <person name="Lage O.M."/>
            <person name="Pohl T."/>
            <person name="Merkel B.J."/>
            <person name="Hornburger P."/>
            <person name="Mueller R.-W."/>
            <person name="Bruemmer F."/>
            <person name="Labrenz M."/>
            <person name="Spormann A.M."/>
            <person name="Op den Camp H."/>
            <person name="Overmann J."/>
            <person name="Amann R."/>
            <person name="Jetten M.S.M."/>
            <person name="Mascher T."/>
            <person name="Medema M.H."/>
            <person name="Devos D.P."/>
            <person name="Kaster A.-K."/>
            <person name="Ovreas L."/>
            <person name="Rohde M."/>
            <person name="Galperin M.Y."/>
            <person name="Jogler C."/>
        </authorList>
    </citation>
    <scope>NUCLEOTIDE SEQUENCE [LARGE SCALE GENOMIC DNA]</scope>
    <source>
        <strain evidence="3 4">ETA_A8</strain>
    </source>
</reference>
<evidence type="ECO:0000313" key="3">
    <source>
        <dbReference type="EMBL" id="QDU25515.1"/>
    </source>
</evidence>
<dbReference type="EMBL" id="CP036274">
    <property type="protein sequence ID" value="QDU25515.1"/>
    <property type="molecule type" value="Genomic_DNA"/>
</dbReference>
<evidence type="ECO:0000259" key="2">
    <source>
        <dbReference type="Pfam" id="PF00171"/>
    </source>
</evidence>
<dbReference type="PANTHER" id="PTHR43353:SF3">
    <property type="entry name" value="ALDEHYDE DEHYDROGENASE-RELATED"/>
    <property type="match status" value="1"/>
</dbReference>
<dbReference type="Proteomes" id="UP000315017">
    <property type="component" value="Chromosome"/>
</dbReference>
<keyword evidence="4" id="KW-1185">Reference proteome</keyword>
<keyword evidence="1 3" id="KW-0560">Oxidoreductase</keyword>
<dbReference type="InterPro" id="IPR016162">
    <property type="entry name" value="Ald_DH_N"/>
</dbReference>
<dbReference type="RefSeq" id="WP_145084581.1">
    <property type="nucleotide sequence ID" value="NZ_CP036274.1"/>
</dbReference>
<feature type="domain" description="Aldehyde dehydrogenase" evidence="2">
    <location>
        <begin position="12"/>
        <end position="425"/>
    </location>
</feature>
<dbReference type="InterPro" id="IPR016161">
    <property type="entry name" value="Ald_DH/histidinol_DH"/>
</dbReference>
<accession>A0A517Y5K2</accession>
<dbReference type="Gene3D" id="3.40.605.10">
    <property type="entry name" value="Aldehyde Dehydrogenase, Chain A, domain 1"/>
    <property type="match status" value="1"/>
</dbReference>
<protein>
    <submittedName>
        <fullName evidence="3">NADP-dependent fatty aldehyde dehydrogenase</fullName>
        <ecNumber evidence="3">1.2.1.4</ecNumber>
    </submittedName>
</protein>
<dbReference type="InterPro" id="IPR016163">
    <property type="entry name" value="Ald_DH_C"/>
</dbReference>
<dbReference type="KEGG" id="aagg:ETAA8_05840"/>
<dbReference type="InterPro" id="IPR015590">
    <property type="entry name" value="Aldehyde_DH_dom"/>
</dbReference>
<dbReference type="PANTHER" id="PTHR43353">
    <property type="entry name" value="SUCCINATE-SEMIALDEHYDE DEHYDROGENASE, MITOCHONDRIAL"/>
    <property type="match status" value="1"/>
</dbReference>
<dbReference type="Gene3D" id="3.40.309.10">
    <property type="entry name" value="Aldehyde Dehydrogenase, Chain A, domain 2"/>
    <property type="match status" value="1"/>
</dbReference>
<gene>
    <name evidence="3" type="primary">aldH</name>
    <name evidence="3" type="ORF">ETAA8_05840</name>
</gene>
<proteinExistence type="predicted"/>
<dbReference type="GO" id="GO:0033721">
    <property type="term" value="F:aldehyde dehydrogenase (NADP+) activity"/>
    <property type="evidence" value="ECO:0007669"/>
    <property type="project" value="UniProtKB-EC"/>
</dbReference>
<dbReference type="Pfam" id="PF00171">
    <property type="entry name" value="Aldedh"/>
    <property type="match status" value="1"/>
</dbReference>
<evidence type="ECO:0000256" key="1">
    <source>
        <dbReference type="ARBA" id="ARBA00023002"/>
    </source>
</evidence>
<dbReference type="InterPro" id="IPR050740">
    <property type="entry name" value="Aldehyde_DH_Superfamily"/>
</dbReference>
<dbReference type="AlphaFoldDB" id="A0A517Y5K2"/>
<organism evidence="3 4">
    <name type="scientific">Anatilimnocola aggregata</name>
    <dbReference type="NCBI Taxonomy" id="2528021"/>
    <lineage>
        <taxon>Bacteria</taxon>
        <taxon>Pseudomonadati</taxon>
        <taxon>Planctomycetota</taxon>
        <taxon>Planctomycetia</taxon>
        <taxon>Pirellulales</taxon>
        <taxon>Pirellulaceae</taxon>
        <taxon>Anatilimnocola</taxon>
    </lineage>
</organism>
<dbReference type="OrthoDB" id="9770537at2"/>
<name>A0A517Y5K2_9BACT</name>